<name>A0A9D5DED1_9CRYT</name>
<accession>A0A9D5DED1</accession>
<feature type="region of interest" description="Disordered" evidence="1">
    <location>
        <begin position="375"/>
        <end position="402"/>
    </location>
</feature>
<dbReference type="EMBL" id="JAPCXC010000098">
    <property type="protein sequence ID" value="KAJ1605492.1"/>
    <property type="molecule type" value="Genomic_DNA"/>
</dbReference>
<evidence type="ECO:0000256" key="1">
    <source>
        <dbReference type="SAM" id="MobiDB-lite"/>
    </source>
</evidence>
<feature type="region of interest" description="Disordered" evidence="1">
    <location>
        <begin position="235"/>
        <end position="263"/>
    </location>
</feature>
<dbReference type="Proteomes" id="UP001067231">
    <property type="component" value="Unassembled WGS sequence"/>
</dbReference>
<dbReference type="AlphaFoldDB" id="A0A9D5DED1"/>
<organism evidence="2">
    <name type="scientific">Cryptosporidium canis</name>
    <dbReference type="NCBI Taxonomy" id="195482"/>
    <lineage>
        <taxon>Eukaryota</taxon>
        <taxon>Sar</taxon>
        <taxon>Alveolata</taxon>
        <taxon>Apicomplexa</taxon>
        <taxon>Conoidasida</taxon>
        <taxon>Coccidia</taxon>
        <taxon>Eucoccidiorida</taxon>
        <taxon>Eimeriorina</taxon>
        <taxon>Cryptosporidiidae</taxon>
        <taxon>Cryptosporidium</taxon>
    </lineage>
</organism>
<sequence length="451" mass="49966">MASTRAGMGRGVVVSPLNLELLGTGGEGGEGSQNLRTATLSFCEVSHRGVSSMESLEYQDKYVTPLNYSEDSESDMERARIVEEAALVAEKLMTSQLSKMTFESELRTMETRFPTRVNSPRYYNEKKEVMDRANRMLMGKRADCSVPRFLQDRLGWFNCVESFFSACSDEHVVEENGGDSVMEVNSYFSPSRRSNLGKSVHILKGVRTFGERGEEKRKEGGGEVEVTKTQTEKRLGACERSSGAAKPSSTGGSGALSRKKLGEEKVKLSGERAEANRYRCQILGRSPYDVENDVFYLDDGAGYVTFSASKLDLGEMEKRPKATKTKSKKDGEKVKPLNSDIENQKMPTYSMVNVNTESGKKSPARRTALLAESKAGEKLASEKIQGQEAPSNSSPKKECKKKLRALRQVSNGELGGPGSEKSFTRIDRDILNYSTNYIRGRMDYISTDVFV</sequence>
<evidence type="ECO:0000313" key="2">
    <source>
        <dbReference type="EMBL" id="KAJ1605492.1"/>
    </source>
</evidence>
<protein>
    <submittedName>
        <fullName evidence="2">Uncharacterized protein</fullName>
    </submittedName>
</protein>
<gene>
    <name evidence="2" type="ORF">OJ253_3137</name>
</gene>
<proteinExistence type="predicted"/>
<reference evidence="2" key="1">
    <citation type="submission" date="2022-10" db="EMBL/GenBank/DDBJ databases">
        <title>Adaptive evolution leads to modifications in subtelomeric GC content in a zoonotic Cryptosporidium species.</title>
        <authorList>
            <person name="Li J."/>
            <person name="Feng Y."/>
            <person name="Xiao L."/>
        </authorList>
    </citation>
    <scope>NUCLEOTIDE SEQUENCE</scope>
    <source>
        <strain evidence="2">33844</strain>
    </source>
</reference>
<comment type="caution">
    <text evidence="2">The sequence shown here is derived from an EMBL/GenBank/DDBJ whole genome shotgun (WGS) entry which is preliminary data.</text>
</comment>
<feature type="region of interest" description="Disordered" evidence="1">
    <location>
        <begin position="316"/>
        <end position="349"/>
    </location>
</feature>
<dbReference type="OrthoDB" id="343641at2759"/>